<name>A0A0D0DFP0_9AGAM</name>
<reference evidence="2 3" key="1">
    <citation type="submission" date="2014-04" db="EMBL/GenBank/DDBJ databases">
        <authorList>
            <consortium name="DOE Joint Genome Institute"/>
            <person name="Kuo A."/>
            <person name="Kohler A."/>
            <person name="Jargeat P."/>
            <person name="Nagy L.G."/>
            <person name="Floudas D."/>
            <person name="Copeland A."/>
            <person name="Barry K.W."/>
            <person name="Cichocki N."/>
            <person name="Veneault-Fourrey C."/>
            <person name="LaButti K."/>
            <person name="Lindquist E.A."/>
            <person name="Lipzen A."/>
            <person name="Lundell T."/>
            <person name="Morin E."/>
            <person name="Murat C."/>
            <person name="Sun H."/>
            <person name="Tunlid A."/>
            <person name="Henrissat B."/>
            <person name="Grigoriev I.V."/>
            <person name="Hibbett D.S."/>
            <person name="Martin F."/>
            <person name="Nordberg H.P."/>
            <person name="Cantor M.N."/>
            <person name="Hua S.X."/>
        </authorList>
    </citation>
    <scope>NUCLEOTIDE SEQUENCE [LARGE SCALE GENOMIC DNA]</scope>
    <source>
        <strain evidence="2 3">Ve08.2h10</strain>
    </source>
</reference>
<evidence type="ECO:0000313" key="3">
    <source>
        <dbReference type="Proteomes" id="UP000054538"/>
    </source>
</evidence>
<protein>
    <submittedName>
        <fullName evidence="2">Uncharacterized protein</fullName>
    </submittedName>
</protein>
<dbReference type="OrthoDB" id="2692120at2759"/>
<gene>
    <name evidence="2" type="ORF">PAXRUDRAFT_781116</name>
</gene>
<feature type="region of interest" description="Disordered" evidence="1">
    <location>
        <begin position="1"/>
        <end position="25"/>
    </location>
</feature>
<reference evidence="3" key="2">
    <citation type="submission" date="2015-01" db="EMBL/GenBank/DDBJ databases">
        <title>Evolutionary Origins and Diversification of the Mycorrhizal Mutualists.</title>
        <authorList>
            <consortium name="DOE Joint Genome Institute"/>
            <consortium name="Mycorrhizal Genomics Consortium"/>
            <person name="Kohler A."/>
            <person name="Kuo A."/>
            <person name="Nagy L.G."/>
            <person name="Floudas D."/>
            <person name="Copeland A."/>
            <person name="Barry K.W."/>
            <person name="Cichocki N."/>
            <person name="Veneault-Fourrey C."/>
            <person name="LaButti K."/>
            <person name="Lindquist E.A."/>
            <person name="Lipzen A."/>
            <person name="Lundell T."/>
            <person name="Morin E."/>
            <person name="Murat C."/>
            <person name="Riley R."/>
            <person name="Ohm R."/>
            <person name="Sun H."/>
            <person name="Tunlid A."/>
            <person name="Henrissat B."/>
            <person name="Grigoriev I.V."/>
            <person name="Hibbett D.S."/>
            <person name="Martin F."/>
        </authorList>
    </citation>
    <scope>NUCLEOTIDE SEQUENCE [LARGE SCALE GENOMIC DNA]</scope>
    <source>
        <strain evidence="3">Ve08.2h10</strain>
    </source>
</reference>
<accession>A0A0D0DFP0</accession>
<organism evidence="2 3">
    <name type="scientific">Paxillus rubicundulus Ve08.2h10</name>
    <dbReference type="NCBI Taxonomy" id="930991"/>
    <lineage>
        <taxon>Eukaryota</taxon>
        <taxon>Fungi</taxon>
        <taxon>Dikarya</taxon>
        <taxon>Basidiomycota</taxon>
        <taxon>Agaricomycotina</taxon>
        <taxon>Agaricomycetes</taxon>
        <taxon>Agaricomycetidae</taxon>
        <taxon>Boletales</taxon>
        <taxon>Paxilineae</taxon>
        <taxon>Paxillaceae</taxon>
        <taxon>Paxillus</taxon>
    </lineage>
</organism>
<sequence length="334" mass="37859">MTPRKHKQSKAVDSKASLPPKKLPANLNAIPEIDEPHNPLVHANTFFDAVTTGLPCDSDGYVSEKSETFDLDAVSSNGDDVDGSKVFTFQCIARQPNGSNAPFEIPSTISLEELCSKVGRKMERFPDSIRLQYRLESDRAWQGATSVQNDKELDLFKAKMRAMIGASRREELIKQLQERWKCDIHVKGPESPTYCYVPDEKSECFVREALLSSPPRKRWECPLRDQACQDLRLQDIQVDMDMDMDPDMVHLPFFHGGEWFLQHTERSQDGVNYSQFEGILQEKGFTRLSQFTSKHVTASDLQQWLGVRIGTAVNMKDYADDDLEAVRAGNLVIV</sequence>
<dbReference type="AlphaFoldDB" id="A0A0D0DFP0"/>
<dbReference type="Proteomes" id="UP000054538">
    <property type="component" value="Unassembled WGS sequence"/>
</dbReference>
<dbReference type="HOGENOM" id="CLU_071877_0_0_1"/>
<evidence type="ECO:0000256" key="1">
    <source>
        <dbReference type="SAM" id="MobiDB-lite"/>
    </source>
</evidence>
<dbReference type="InParanoid" id="A0A0D0DFP0"/>
<keyword evidence="3" id="KW-1185">Reference proteome</keyword>
<proteinExistence type="predicted"/>
<dbReference type="EMBL" id="KN827396">
    <property type="protein sequence ID" value="KIK76600.1"/>
    <property type="molecule type" value="Genomic_DNA"/>
</dbReference>
<evidence type="ECO:0000313" key="2">
    <source>
        <dbReference type="EMBL" id="KIK76600.1"/>
    </source>
</evidence>